<name>A0A100YA29_9ACTN</name>
<sequence>MRRLPAPPAARDAAAAASLRLAQAAARNLARLRRAPALHPDGLVCSAVLTVPGSPHRAWGVPLLDDPGTYEVTARWSRALGLPQALPDGFGLALRVEDAGGPGRPWDLLLTTSGGGRLLRHVPLPRRRPLAGPYGTLTAYRVGPRTCWLAAVPRDPHHAVRGGLPALRRHLLRTDVVLDLCVAARGQPWRPVGVLVLTPRLPWTGTSPGYDPYRHTAPGLRPSARLGPLRQAAYAGSRAGRHRAA</sequence>
<comment type="caution">
    <text evidence="1">The sequence shown here is derived from an EMBL/GenBank/DDBJ whole genome shotgun (WGS) entry which is preliminary data.</text>
</comment>
<dbReference type="GO" id="GO:0020037">
    <property type="term" value="F:heme binding"/>
    <property type="evidence" value="ECO:0007669"/>
    <property type="project" value="InterPro"/>
</dbReference>
<dbReference type="InterPro" id="IPR020835">
    <property type="entry name" value="Catalase_sf"/>
</dbReference>
<organism evidence="1 2">
    <name type="scientific">Streptomyces kanasensis</name>
    <dbReference type="NCBI Taxonomy" id="936756"/>
    <lineage>
        <taxon>Bacteria</taxon>
        <taxon>Bacillati</taxon>
        <taxon>Actinomycetota</taxon>
        <taxon>Actinomycetes</taxon>
        <taxon>Kitasatosporales</taxon>
        <taxon>Streptomycetaceae</taxon>
        <taxon>Streptomyces</taxon>
    </lineage>
</organism>
<dbReference type="SUPFAM" id="SSF56634">
    <property type="entry name" value="Heme-dependent catalase-like"/>
    <property type="match status" value="1"/>
</dbReference>
<dbReference type="EMBL" id="LNSV01000003">
    <property type="protein sequence ID" value="KUH40374.1"/>
    <property type="molecule type" value="Genomic_DNA"/>
</dbReference>
<dbReference type="OrthoDB" id="3368165at2"/>
<dbReference type="AlphaFoldDB" id="A0A100YA29"/>
<evidence type="ECO:0008006" key="3">
    <source>
        <dbReference type="Google" id="ProtNLM"/>
    </source>
</evidence>
<proteinExistence type="predicted"/>
<evidence type="ECO:0000313" key="2">
    <source>
        <dbReference type="Proteomes" id="UP000054011"/>
    </source>
</evidence>
<reference evidence="1 2" key="1">
    <citation type="submission" date="2015-11" db="EMBL/GenBank/DDBJ databases">
        <title>Genome-wide analysis reveals the secondary metabolome in Streptomyces kanasensis ZX01.</title>
        <authorList>
            <person name="Zhang G."/>
            <person name="Han L."/>
            <person name="Feng J."/>
            <person name="Zhang X."/>
        </authorList>
    </citation>
    <scope>NUCLEOTIDE SEQUENCE [LARGE SCALE GENOMIC DNA]</scope>
    <source>
        <strain evidence="1 2">ZX01</strain>
    </source>
</reference>
<keyword evidence="2" id="KW-1185">Reference proteome</keyword>
<evidence type="ECO:0000313" key="1">
    <source>
        <dbReference type="EMBL" id="KUH40374.1"/>
    </source>
</evidence>
<dbReference type="RefSeq" id="WP_058940318.1">
    <property type="nucleotide sequence ID" value="NZ_LNSV01000003.1"/>
</dbReference>
<protein>
    <recommendedName>
        <fullName evidence="3">Phosphodiesterase</fullName>
    </recommendedName>
</protein>
<accession>A0A100YA29</accession>
<dbReference type="STRING" id="936756.ATE80_01910"/>
<dbReference type="Proteomes" id="UP000054011">
    <property type="component" value="Unassembled WGS sequence"/>
</dbReference>
<gene>
    <name evidence="1" type="ORF">ATE80_01910</name>
</gene>